<dbReference type="Pfam" id="PF00072">
    <property type="entry name" value="Response_reg"/>
    <property type="match status" value="1"/>
</dbReference>
<organism evidence="4 5">
    <name type="scientific">Pedobacter ginsenosidimutans</name>
    <dbReference type="NCBI Taxonomy" id="687842"/>
    <lineage>
        <taxon>Bacteria</taxon>
        <taxon>Pseudomonadati</taxon>
        <taxon>Bacteroidota</taxon>
        <taxon>Sphingobacteriia</taxon>
        <taxon>Sphingobacteriales</taxon>
        <taxon>Sphingobacteriaceae</taxon>
        <taxon>Pedobacter</taxon>
    </lineage>
</organism>
<gene>
    <name evidence="4" type="ORF">ASU31_04005</name>
</gene>
<evidence type="ECO:0000256" key="1">
    <source>
        <dbReference type="PROSITE-ProRule" id="PRU00169"/>
    </source>
</evidence>
<dbReference type="InterPro" id="IPR001789">
    <property type="entry name" value="Sig_transdc_resp-reg_receiver"/>
</dbReference>
<dbReference type="Pfam" id="PF04397">
    <property type="entry name" value="LytTR"/>
    <property type="match status" value="1"/>
</dbReference>
<evidence type="ECO:0000313" key="4">
    <source>
        <dbReference type="EMBL" id="KRT16857.1"/>
    </source>
</evidence>
<feature type="modified residue" description="4-aspartylphosphate" evidence="1">
    <location>
        <position position="54"/>
    </location>
</feature>
<dbReference type="SMART" id="SM00850">
    <property type="entry name" value="LytTR"/>
    <property type="match status" value="1"/>
</dbReference>
<comment type="caution">
    <text evidence="4">The sequence shown here is derived from an EMBL/GenBank/DDBJ whole genome shotgun (WGS) entry which is preliminary data.</text>
</comment>
<evidence type="ECO:0000313" key="5">
    <source>
        <dbReference type="Proteomes" id="UP000051950"/>
    </source>
</evidence>
<dbReference type="OrthoDB" id="9787344at2"/>
<dbReference type="Gene3D" id="3.40.50.2300">
    <property type="match status" value="1"/>
</dbReference>
<keyword evidence="5" id="KW-1185">Reference proteome</keyword>
<dbReference type="SMART" id="SM00448">
    <property type="entry name" value="REC"/>
    <property type="match status" value="1"/>
</dbReference>
<evidence type="ECO:0000259" key="3">
    <source>
        <dbReference type="PROSITE" id="PS50930"/>
    </source>
</evidence>
<keyword evidence="1" id="KW-0597">Phosphoprotein</keyword>
<dbReference type="EMBL" id="LMZQ01000003">
    <property type="protein sequence ID" value="KRT16857.1"/>
    <property type="molecule type" value="Genomic_DNA"/>
</dbReference>
<dbReference type="PANTHER" id="PTHR37299:SF1">
    <property type="entry name" value="STAGE 0 SPORULATION PROTEIN A HOMOLOG"/>
    <property type="match status" value="1"/>
</dbReference>
<dbReference type="InterPro" id="IPR046947">
    <property type="entry name" value="LytR-like"/>
</dbReference>
<dbReference type="InterPro" id="IPR007492">
    <property type="entry name" value="LytTR_DNA-bd_dom"/>
</dbReference>
<dbReference type="PANTHER" id="PTHR37299">
    <property type="entry name" value="TRANSCRIPTIONAL REGULATOR-RELATED"/>
    <property type="match status" value="1"/>
</dbReference>
<dbReference type="AlphaFoldDB" id="A0A0T5VT85"/>
<dbReference type="PROSITE" id="PS50930">
    <property type="entry name" value="HTH_LYTTR"/>
    <property type="match status" value="1"/>
</dbReference>
<feature type="domain" description="HTH LytTR-type" evidence="3">
    <location>
        <begin position="139"/>
        <end position="212"/>
    </location>
</feature>
<reference evidence="4 5" key="1">
    <citation type="submission" date="2015-11" db="EMBL/GenBank/DDBJ databases">
        <title>Sequence of Pedobacter ginsenosidimutans.</title>
        <authorList>
            <person name="Carson E."/>
            <person name="Keyser V."/>
            <person name="Newman J."/>
            <person name="Miller J."/>
        </authorList>
    </citation>
    <scope>NUCLEOTIDE SEQUENCE [LARGE SCALE GENOMIC DNA]</scope>
    <source>
        <strain evidence="4 5">KACC 14530</strain>
    </source>
</reference>
<dbReference type="GO" id="GO:0000156">
    <property type="term" value="F:phosphorelay response regulator activity"/>
    <property type="evidence" value="ECO:0007669"/>
    <property type="project" value="InterPro"/>
</dbReference>
<dbReference type="RefSeq" id="WP_057931111.1">
    <property type="nucleotide sequence ID" value="NZ_LMZQ01000003.1"/>
</dbReference>
<dbReference type="Gene3D" id="2.40.50.1020">
    <property type="entry name" value="LytTr DNA-binding domain"/>
    <property type="match status" value="1"/>
</dbReference>
<sequence>MIRCVVVDDKPLAIDILNDYISKIPDLTLAFSSTNPLEALEYVMKNDVELVFLDIQMPQLNGVQFMKIVNEKCLIILTTAYAEYALDGFENNAVDYLLKPVSFERFYKAAQKVVRHFSLAAPAQASNAYQPAESENDFIFVKTEYKLIRINTDDILFVEGMQNYVAIQTKTDKILSLQSIKKTEEQLPKKQFIRVHRSFIVAVKKINSIERARIYIGDAVIPFGDLYKEDFYKLIEGKK</sequence>
<proteinExistence type="predicted"/>
<feature type="domain" description="Response regulatory" evidence="2">
    <location>
        <begin position="3"/>
        <end position="114"/>
    </location>
</feature>
<dbReference type="STRING" id="687842.ASU31_04005"/>
<dbReference type="GO" id="GO:0003677">
    <property type="term" value="F:DNA binding"/>
    <property type="evidence" value="ECO:0007669"/>
    <property type="project" value="InterPro"/>
</dbReference>
<dbReference type="Proteomes" id="UP000051950">
    <property type="component" value="Unassembled WGS sequence"/>
</dbReference>
<dbReference type="PROSITE" id="PS50110">
    <property type="entry name" value="RESPONSE_REGULATORY"/>
    <property type="match status" value="1"/>
</dbReference>
<dbReference type="InterPro" id="IPR011006">
    <property type="entry name" value="CheY-like_superfamily"/>
</dbReference>
<evidence type="ECO:0000259" key="2">
    <source>
        <dbReference type="PROSITE" id="PS50110"/>
    </source>
</evidence>
<name>A0A0T5VT85_9SPHI</name>
<dbReference type="SUPFAM" id="SSF52172">
    <property type="entry name" value="CheY-like"/>
    <property type="match status" value="1"/>
</dbReference>
<protein>
    <submittedName>
        <fullName evidence="4">Two-component system response regulator</fullName>
    </submittedName>
</protein>
<accession>A0A0T5VT85</accession>